<evidence type="ECO:0000256" key="1">
    <source>
        <dbReference type="ARBA" id="ARBA00003627"/>
    </source>
</evidence>
<keyword evidence="7 11" id="KW-0653">Protein transport</keyword>
<proteinExistence type="inferred from homology"/>
<dbReference type="InterPro" id="IPR048368">
    <property type="entry name" value="COG6_N"/>
</dbReference>
<comment type="function">
    <text evidence="1 11">Required for normal Golgi function.</text>
</comment>
<dbReference type="GO" id="GO:0017119">
    <property type="term" value="C:Golgi transport complex"/>
    <property type="evidence" value="ECO:0007669"/>
    <property type="project" value="UniProtKB-UniRule"/>
</dbReference>
<keyword evidence="8 11" id="KW-0333">Golgi apparatus</keyword>
<dbReference type="InterPro" id="IPR010490">
    <property type="entry name" value="COG6"/>
</dbReference>
<dbReference type="Pfam" id="PF20653">
    <property type="entry name" value="COG6_C"/>
    <property type="match status" value="1"/>
</dbReference>
<dbReference type="GO" id="GO:0006891">
    <property type="term" value="P:intra-Golgi vesicle-mediated transport"/>
    <property type="evidence" value="ECO:0007669"/>
    <property type="project" value="UniProtKB-UniRule"/>
</dbReference>
<evidence type="ECO:0000259" key="13">
    <source>
        <dbReference type="Pfam" id="PF20653"/>
    </source>
</evidence>
<evidence type="ECO:0000256" key="7">
    <source>
        <dbReference type="ARBA" id="ARBA00022927"/>
    </source>
</evidence>
<dbReference type="Proteomes" id="UP000887572">
    <property type="component" value="Unplaced"/>
</dbReference>
<dbReference type="InterPro" id="IPR048369">
    <property type="entry name" value="COG6_C"/>
</dbReference>
<reference evidence="15" key="1">
    <citation type="submission" date="2022-11" db="UniProtKB">
        <authorList>
            <consortium name="WormBaseParasite"/>
        </authorList>
    </citation>
    <scope>IDENTIFICATION</scope>
</reference>
<keyword evidence="6 11" id="KW-0813">Transport</keyword>
<dbReference type="GO" id="GO:0000139">
    <property type="term" value="C:Golgi membrane"/>
    <property type="evidence" value="ECO:0007669"/>
    <property type="project" value="UniProtKB-SubCell"/>
</dbReference>
<dbReference type="SMART" id="SM01087">
    <property type="entry name" value="COG6"/>
    <property type="match status" value="1"/>
</dbReference>
<evidence type="ECO:0000256" key="5">
    <source>
        <dbReference type="ARBA" id="ARBA00020973"/>
    </source>
</evidence>
<name>A0A914I842_GLORO</name>
<comment type="subcellular location">
    <subcellularLocation>
        <location evidence="2 11">Golgi apparatus membrane</location>
        <topology evidence="2 11">Peripheral membrane protein</topology>
    </subcellularLocation>
</comment>
<evidence type="ECO:0000256" key="11">
    <source>
        <dbReference type="RuleBase" id="RU365075"/>
    </source>
</evidence>
<feature type="domain" description="Conserved oligomeric complex COG6 N-terminal" evidence="12">
    <location>
        <begin position="45"/>
        <end position="142"/>
    </location>
</feature>
<dbReference type="WBParaSite" id="Gr19_v10_g7517.t1">
    <property type="protein sequence ID" value="Gr19_v10_g7517.t1"/>
    <property type="gene ID" value="Gr19_v10_g7517"/>
</dbReference>
<evidence type="ECO:0000313" key="15">
    <source>
        <dbReference type="WBParaSite" id="Gr19_v10_g7517.t1"/>
    </source>
</evidence>
<feature type="domain" description="Conserved Oligomeric Golgi complex subunit 6 C-terminal" evidence="13">
    <location>
        <begin position="180"/>
        <end position="623"/>
    </location>
</feature>
<evidence type="ECO:0000256" key="3">
    <source>
        <dbReference type="ARBA" id="ARBA00011023"/>
    </source>
</evidence>
<keyword evidence="14" id="KW-1185">Reference proteome</keyword>
<evidence type="ECO:0000259" key="12">
    <source>
        <dbReference type="Pfam" id="PF06419"/>
    </source>
</evidence>
<dbReference type="Pfam" id="PF06419">
    <property type="entry name" value="COG6_N"/>
    <property type="match status" value="1"/>
</dbReference>
<sequence length="637" mass="72075">MSSLEGKGGLDALLASRLDEDESFVVTLNYLSDNLRLGAGTAEPQLRMALEDRELELNQQYLEQIEKMNDRVQSFVLKIRAMNAICCELTERIQSNKEKTRELLKKTTVLQTEKRELGAKKVFLDDFFGKYLLDEDEERALTLSNQHVSPSDAFFKAFQRLLEVEENVSEQLALEPKNLALLEILNLLGEKLRNTYANLYASVQRECRLLNVEFLDLKPALVHSFELLHRAEEGELFSKALDDYGNARRGFVVRAFIDTLTRGAKIVGSHGPIEQLSTDPLRYVNEMLSWVQHTVAVEKEMLAALLRDCMRHGGAENVPSQARAVLASVAEALCQPLRLRVEQCITKEGNCVVLNRLATLLLFYADAFKETLSDDAHMVLCCKDLHELCTNMCFSAVSSSVQRILVTARVPDYDLLPVQSVNQALLLLRDILEAQNDGAFAAVQDKRSLYTKIFLHILDPLLQSVQLVCSNLDDPMDVAVYMLNCLNAIRSVIILYQYTDAKLEMVKAQIEANEDVLVSEQASRALTECDMLELYTKAQAHQANQGPLSKIPNMEPSRIRASLVRFDQFLDCPDSYNCPQIVKISAVRIRESIQRRTFEHIIGAYRTIRGKLAAPENEYQIDPLKSVEEVEKLLLKK</sequence>
<dbReference type="GO" id="GO:0015031">
    <property type="term" value="P:protein transport"/>
    <property type="evidence" value="ECO:0007669"/>
    <property type="project" value="UniProtKB-KW"/>
</dbReference>
<accession>A0A914I842</accession>
<evidence type="ECO:0000256" key="4">
    <source>
        <dbReference type="ARBA" id="ARBA00011166"/>
    </source>
</evidence>
<evidence type="ECO:0000256" key="9">
    <source>
        <dbReference type="ARBA" id="ARBA00023136"/>
    </source>
</evidence>
<dbReference type="AlphaFoldDB" id="A0A914I842"/>
<evidence type="ECO:0000256" key="2">
    <source>
        <dbReference type="ARBA" id="ARBA00004395"/>
    </source>
</evidence>
<organism evidence="14 15">
    <name type="scientific">Globodera rostochiensis</name>
    <name type="common">Golden nematode worm</name>
    <name type="synonym">Heterodera rostochiensis</name>
    <dbReference type="NCBI Taxonomy" id="31243"/>
    <lineage>
        <taxon>Eukaryota</taxon>
        <taxon>Metazoa</taxon>
        <taxon>Ecdysozoa</taxon>
        <taxon>Nematoda</taxon>
        <taxon>Chromadorea</taxon>
        <taxon>Rhabditida</taxon>
        <taxon>Tylenchina</taxon>
        <taxon>Tylenchomorpha</taxon>
        <taxon>Tylenchoidea</taxon>
        <taxon>Heteroderidae</taxon>
        <taxon>Heteroderinae</taxon>
        <taxon>Globodera</taxon>
    </lineage>
</organism>
<dbReference type="PANTHER" id="PTHR21506:SF0">
    <property type="entry name" value="CONSERVED OLIGOMERIC GOLGI COMPLEX SUBUNIT 6"/>
    <property type="match status" value="1"/>
</dbReference>
<evidence type="ECO:0000256" key="8">
    <source>
        <dbReference type="ARBA" id="ARBA00023034"/>
    </source>
</evidence>
<comment type="subunit">
    <text evidence="4">Component of the conserved oligomeric Golgi complex which is composed of eight different subunits and is required for normal Golgi morphology and localization.</text>
</comment>
<keyword evidence="9 11" id="KW-0472">Membrane</keyword>
<comment type="similarity">
    <text evidence="3 11">Belongs to the COG6 family.</text>
</comment>
<evidence type="ECO:0000256" key="6">
    <source>
        <dbReference type="ARBA" id="ARBA00022448"/>
    </source>
</evidence>
<protein>
    <recommendedName>
        <fullName evidence="5 11">Conserved oligomeric Golgi complex subunit 6</fullName>
        <shortName evidence="11">COG complex subunit 6</shortName>
    </recommendedName>
    <alternativeName>
        <fullName evidence="10 11">Component of oligomeric Golgi complex 6</fullName>
    </alternativeName>
</protein>
<evidence type="ECO:0000313" key="14">
    <source>
        <dbReference type="Proteomes" id="UP000887572"/>
    </source>
</evidence>
<dbReference type="PANTHER" id="PTHR21506">
    <property type="entry name" value="COMPONENT OF OLIGOMERIC GOLGI COMPLEX 6"/>
    <property type="match status" value="1"/>
</dbReference>
<evidence type="ECO:0000256" key="10">
    <source>
        <dbReference type="ARBA" id="ARBA00031348"/>
    </source>
</evidence>